<dbReference type="GeneID" id="93076823"/>
<keyword evidence="4 9" id="KW-0227">DNA damage</keyword>
<dbReference type="Pfam" id="PF00488">
    <property type="entry name" value="MutS_V"/>
    <property type="match status" value="1"/>
</dbReference>
<dbReference type="InterPro" id="IPR007861">
    <property type="entry name" value="DNA_mismatch_repair_MutS_clamp"/>
</dbReference>
<name>A0ABM5NFI0_LIBAS</name>
<dbReference type="InterPro" id="IPR000432">
    <property type="entry name" value="DNA_mismatch_repair_MutS_C"/>
</dbReference>
<dbReference type="NCBIfam" id="TIGR01070">
    <property type="entry name" value="mutS1"/>
    <property type="match status" value="1"/>
</dbReference>
<keyword evidence="13" id="KW-1185">Reference proteome</keyword>
<dbReference type="Gene3D" id="3.30.420.110">
    <property type="entry name" value="MutS, connector domain"/>
    <property type="match status" value="1"/>
</dbReference>
<dbReference type="SUPFAM" id="SSF52540">
    <property type="entry name" value="P-loop containing nucleoside triphosphate hydrolases"/>
    <property type="match status" value="1"/>
</dbReference>
<dbReference type="Pfam" id="PF01624">
    <property type="entry name" value="MutS_I"/>
    <property type="match status" value="1"/>
</dbReference>
<evidence type="ECO:0000256" key="3">
    <source>
        <dbReference type="ARBA" id="ARBA00022741"/>
    </source>
</evidence>
<dbReference type="PROSITE" id="PS00486">
    <property type="entry name" value="DNA_MISMATCH_REPAIR_2"/>
    <property type="match status" value="1"/>
</dbReference>
<dbReference type="InterPro" id="IPR017261">
    <property type="entry name" value="DNA_mismatch_repair_MutS/MSH"/>
</dbReference>
<proteinExistence type="inferred from homology"/>
<dbReference type="PIRSF" id="PIRSF037677">
    <property type="entry name" value="DNA_mis_repair_Msh6"/>
    <property type="match status" value="1"/>
</dbReference>
<dbReference type="Gene3D" id="3.40.1170.10">
    <property type="entry name" value="DNA repair protein MutS, domain I"/>
    <property type="match status" value="1"/>
</dbReference>
<dbReference type="InterPro" id="IPR036187">
    <property type="entry name" value="DNA_mismatch_repair_MutS_sf"/>
</dbReference>
<dbReference type="SUPFAM" id="SSF48334">
    <property type="entry name" value="DNA repair protein MutS, domain III"/>
    <property type="match status" value="1"/>
</dbReference>
<evidence type="ECO:0000313" key="13">
    <source>
        <dbReference type="Proteomes" id="UP000011820"/>
    </source>
</evidence>
<accession>A0ABM5NFI0</accession>
<dbReference type="SUPFAM" id="SSF55271">
    <property type="entry name" value="DNA repair protein MutS, domain I"/>
    <property type="match status" value="1"/>
</dbReference>
<dbReference type="Gene3D" id="3.40.50.300">
    <property type="entry name" value="P-loop containing nucleotide triphosphate hydrolases"/>
    <property type="match status" value="1"/>
</dbReference>
<dbReference type="InterPro" id="IPR005748">
    <property type="entry name" value="DNA_mismatch_repair_MutS"/>
</dbReference>
<evidence type="ECO:0000256" key="10">
    <source>
        <dbReference type="RuleBase" id="RU003756"/>
    </source>
</evidence>
<organism evidence="12 13">
    <name type="scientific">Candidatus Liberibacter asiaticus str. gxpsy</name>
    <dbReference type="NCBI Taxonomy" id="1174529"/>
    <lineage>
        <taxon>Bacteria</taxon>
        <taxon>Pseudomonadati</taxon>
        <taxon>Pseudomonadota</taxon>
        <taxon>Alphaproteobacteria</taxon>
        <taxon>Hyphomicrobiales</taxon>
        <taxon>Rhizobiaceae</taxon>
        <taxon>Liberibacter</taxon>
    </lineage>
</organism>
<dbReference type="InterPro" id="IPR027417">
    <property type="entry name" value="P-loop_NTPase"/>
</dbReference>
<keyword evidence="6 9" id="KW-0238">DNA-binding</keyword>
<dbReference type="PANTHER" id="PTHR11361:SF34">
    <property type="entry name" value="DNA MISMATCH REPAIR PROTEIN MSH1, MITOCHONDRIAL"/>
    <property type="match status" value="1"/>
</dbReference>
<dbReference type="InterPro" id="IPR016151">
    <property type="entry name" value="DNA_mismatch_repair_MutS_N"/>
</dbReference>
<dbReference type="Pfam" id="PF05188">
    <property type="entry name" value="MutS_II"/>
    <property type="match status" value="1"/>
</dbReference>
<dbReference type="InterPro" id="IPR007860">
    <property type="entry name" value="DNA_mmatch_repair_MutS_con_dom"/>
</dbReference>
<comment type="function">
    <text evidence="8 9">This protein is involved in the repair of mismatches in DNA. It is possible that it carries out the mismatch recognition step. This protein has a weak ATPase activity.</text>
</comment>
<dbReference type="Proteomes" id="UP000011820">
    <property type="component" value="Chromosome"/>
</dbReference>
<keyword evidence="5 9" id="KW-0067">ATP-binding</keyword>
<evidence type="ECO:0000256" key="7">
    <source>
        <dbReference type="ARBA" id="ARBA00023204"/>
    </source>
</evidence>
<feature type="domain" description="DNA mismatch repair proteins mutS family" evidence="11">
    <location>
        <begin position="731"/>
        <end position="747"/>
    </location>
</feature>
<evidence type="ECO:0000256" key="4">
    <source>
        <dbReference type="ARBA" id="ARBA00022763"/>
    </source>
</evidence>
<dbReference type="SMART" id="SM00533">
    <property type="entry name" value="MUTSd"/>
    <property type="match status" value="1"/>
</dbReference>
<dbReference type="NCBIfam" id="NF003810">
    <property type="entry name" value="PRK05399.1"/>
    <property type="match status" value="1"/>
</dbReference>
<evidence type="ECO:0000313" key="12">
    <source>
        <dbReference type="EMBL" id="AGH16817.1"/>
    </source>
</evidence>
<protein>
    <recommendedName>
        <fullName evidence="2 9">DNA mismatch repair protein MutS</fullName>
    </recommendedName>
</protein>
<sequence length="920" mass="103313">MTKEFSSPQKLYSEQIDLEENLKSSTPMMRQYIEIKSINPDSLVFYRMGDFYELFFDDALLASRCLGITLTKRGKHLGKDIPMCGVPVHTANHYIQKLIKIGHRIAICEQIESPLEAKKRGNKSLVRRNVVRLVTPGTLTEDQLLSPTDSNYLMAVARIRTEWAIAWIDISTGIFKISTSNHDRLISDIMRIDPREIIFSEKELSHAEYKSLFETLGNVAVAQPNVFFDHSISESRIADYYNITTVDTFGSFSQVEKTAAAAAISYIKKTQMVNKPTIGYPEREDIQSTLFIDSAARSNLEILRTLSGSREQSLLKTIDYSITGAGGRLFAERIASPLTDSTKINTRLDSINFFIQNPILINPIQKILKSSPDVPRSLSRLKIGRGEPKDIAVIRDGIRSGIDILNLFLKNDLPEELRGAVEKLKKLPQSLEKTLSSMLSDDLPTFKRDGGFLRDGADASLDETRSLRDQSKRIIASLQLKYAEETKIKNLKIKHNNNLGYFIEVTSSSASVLKKDLESKDRFIHRQTMSNLTRFTTLELIDLENRITNATNSALLIELESFEILSNAIIEQSESLDNASQVIAIIDISIALAILAKEQNYCRPIIDNSTNFIVKDGRHPIVEKTLKQQSSKPFIANDCDLSCPNDKNSGKLWLLTGPNMGGKSTFLRQNALIVIMAQMGSYVPASYAHIGIVDKLFSRVGSADNLASGRSTFMVEMIETASILNQATNQSFVILDEIGRGTATLDGLSIAWATIEYLHETNRCRGLLATHFHELTDLSKSLKRFHNATLQVSDSNEGIIFLHKVIPGIADHSYGIQVGKLAGLPNTVISRAYDILKTFEKLYHHNQKDMRLYYPEIQTKESKNNLSKNDKLFVEKIKCLNLDEMSPLTALKTLYAVKAWTLEKYSTDEDSEPLSSKQEN</sequence>
<evidence type="ECO:0000256" key="2">
    <source>
        <dbReference type="ARBA" id="ARBA00021982"/>
    </source>
</evidence>
<dbReference type="Pfam" id="PF05190">
    <property type="entry name" value="MutS_IV"/>
    <property type="match status" value="1"/>
</dbReference>
<dbReference type="SUPFAM" id="SSF53150">
    <property type="entry name" value="DNA repair protein MutS, domain II"/>
    <property type="match status" value="1"/>
</dbReference>
<dbReference type="PANTHER" id="PTHR11361">
    <property type="entry name" value="DNA MISMATCH REPAIR PROTEIN MUTS FAMILY MEMBER"/>
    <property type="match status" value="1"/>
</dbReference>
<evidence type="ECO:0000256" key="5">
    <source>
        <dbReference type="ARBA" id="ARBA00022840"/>
    </source>
</evidence>
<dbReference type="CDD" id="cd03284">
    <property type="entry name" value="ABC_MutS1"/>
    <property type="match status" value="1"/>
</dbReference>
<dbReference type="SMART" id="SM00534">
    <property type="entry name" value="MUTSac"/>
    <property type="match status" value="1"/>
</dbReference>
<evidence type="ECO:0000256" key="6">
    <source>
        <dbReference type="ARBA" id="ARBA00023125"/>
    </source>
</evidence>
<dbReference type="EMBL" id="CP004005">
    <property type="protein sequence ID" value="AGH16817.1"/>
    <property type="molecule type" value="Genomic_DNA"/>
</dbReference>
<evidence type="ECO:0000256" key="8">
    <source>
        <dbReference type="ARBA" id="ARBA00024647"/>
    </source>
</evidence>
<dbReference type="InterPro" id="IPR007696">
    <property type="entry name" value="DNA_mismatch_repair_MutS_core"/>
</dbReference>
<reference evidence="12 13" key="1">
    <citation type="journal article" date="2013" name="Genome Announc.">
        <title>Complete Genome Sequence of a Chinese Strain of 'Candidatus Liberibacter asiaticus'.</title>
        <authorList>
            <person name="Lin H."/>
            <person name="Han C.S."/>
            <person name="Liu B."/>
            <person name="Lou B."/>
            <person name="Bai X."/>
            <person name="Deng C."/>
            <person name="Civerolo E.L."/>
            <person name="Gupta G."/>
        </authorList>
    </citation>
    <scope>NUCLEOTIDE SEQUENCE [LARGE SCALE GENOMIC DNA]</scope>
    <source>
        <strain evidence="13">gxpsy</strain>
    </source>
</reference>
<evidence type="ECO:0000256" key="1">
    <source>
        <dbReference type="ARBA" id="ARBA00006271"/>
    </source>
</evidence>
<dbReference type="Gene3D" id="1.10.1420.10">
    <property type="match status" value="2"/>
</dbReference>
<feature type="binding site" evidence="9">
    <location>
        <begin position="657"/>
        <end position="664"/>
    </location>
    <ligand>
        <name>ATP</name>
        <dbReference type="ChEBI" id="CHEBI:30616"/>
    </ligand>
</feature>
<dbReference type="HAMAP" id="MF_00096">
    <property type="entry name" value="MutS"/>
    <property type="match status" value="1"/>
</dbReference>
<gene>
    <name evidence="9" type="primary">mutS</name>
    <name evidence="12" type="ORF">WSI_02235</name>
</gene>
<dbReference type="RefSeq" id="WP_015452414.1">
    <property type="nucleotide sequence ID" value="NC_020549.1"/>
</dbReference>
<comment type="similarity">
    <text evidence="1 9 10">Belongs to the DNA mismatch repair MutS family.</text>
</comment>
<keyword evidence="3 9" id="KW-0547">Nucleotide-binding</keyword>
<dbReference type="InterPro" id="IPR036678">
    <property type="entry name" value="MutS_con_dom_sf"/>
</dbReference>
<evidence type="ECO:0000256" key="9">
    <source>
        <dbReference type="HAMAP-Rule" id="MF_00096"/>
    </source>
</evidence>
<dbReference type="InterPro" id="IPR045076">
    <property type="entry name" value="MutS"/>
</dbReference>
<dbReference type="Pfam" id="PF05192">
    <property type="entry name" value="MutS_III"/>
    <property type="match status" value="1"/>
</dbReference>
<evidence type="ECO:0000259" key="11">
    <source>
        <dbReference type="PROSITE" id="PS00486"/>
    </source>
</evidence>
<dbReference type="InterPro" id="IPR007695">
    <property type="entry name" value="DNA_mismatch_repair_MutS-lik_N"/>
</dbReference>
<keyword evidence="7 9" id="KW-0234">DNA repair</keyword>